<organism evidence="2 3">
    <name type="scientific">Thermoactinomyces daqus</name>
    <dbReference type="NCBI Taxonomy" id="1329516"/>
    <lineage>
        <taxon>Bacteria</taxon>
        <taxon>Bacillati</taxon>
        <taxon>Bacillota</taxon>
        <taxon>Bacilli</taxon>
        <taxon>Bacillales</taxon>
        <taxon>Thermoactinomycetaceae</taxon>
        <taxon>Thermoactinomyces</taxon>
    </lineage>
</organism>
<name>A0A7W1XCW9_9BACL</name>
<keyword evidence="3" id="KW-1185">Reference proteome</keyword>
<dbReference type="Pfam" id="PF10676">
    <property type="entry name" value="gerPA"/>
    <property type="match status" value="1"/>
</dbReference>
<sequence length="83" mass="8849">MNPITININIGAIKVISMTTASTFAIGQSGIANRNNSKTNSGPSTIADGTVYMPIKKQVTYDPDQMDTPEWGGDHVVTVPNLK</sequence>
<evidence type="ECO:0000313" key="3">
    <source>
        <dbReference type="Proteomes" id="UP000530514"/>
    </source>
</evidence>
<dbReference type="EMBL" id="JACEIP010000032">
    <property type="protein sequence ID" value="MBA4544237.1"/>
    <property type="molecule type" value="Genomic_DNA"/>
</dbReference>
<protein>
    <submittedName>
        <fullName evidence="2">Spore germination protein</fullName>
    </submittedName>
</protein>
<proteinExistence type="predicted"/>
<dbReference type="Proteomes" id="UP000530514">
    <property type="component" value="Unassembled WGS sequence"/>
</dbReference>
<dbReference type="OrthoDB" id="2990509at2"/>
<dbReference type="AlphaFoldDB" id="A0A7W1XCW9"/>
<dbReference type="RefSeq" id="WP_033101299.1">
    <property type="nucleotide sequence ID" value="NZ_JACEIP010000032.1"/>
</dbReference>
<feature type="region of interest" description="Disordered" evidence="1">
    <location>
        <begin position="64"/>
        <end position="83"/>
    </location>
</feature>
<evidence type="ECO:0000256" key="1">
    <source>
        <dbReference type="SAM" id="MobiDB-lite"/>
    </source>
</evidence>
<comment type="caution">
    <text evidence="2">The sequence shown here is derived from an EMBL/GenBank/DDBJ whole genome shotgun (WGS) entry which is preliminary data.</text>
</comment>
<gene>
    <name evidence="2" type="ORF">H1164_15380</name>
</gene>
<reference evidence="2 3" key="1">
    <citation type="submission" date="2020-07" db="EMBL/GenBank/DDBJ databases">
        <authorList>
            <person name="Feng H."/>
        </authorList>
    </citation>
    <scope>NUCLEOTIDE SEQUENCE [LARGE SCALE GENOMIC DNA]</scope>
    <source>
        <strain evidence="3">s-11</strain>
    </source>
</reference>
<evidence type="ECO:0000313" key="2">
    <source>
        <dbReference type="EMBL" id="MBA4544237.1"/>
    </source>
</evidence>
<accession>A0A7W1XCW9</accession>
<dbReference type="InterPro" id="IPR019618">
    <property type="entry name" value="Spore_germination_GerPA"/>
</dbReference>